<reference evidence="2" key="1">
    <citation type="submission" date="2015-09" db="EMBL/GenBank/DDBJ databases">
        <authorList>
            <person name="Rodrigo-Torres Lidia"/>
            <person name="Arahal R.David."/>
        </authorList>
    </citation>
    <scope>NUCLEOTIDE SEQUENCE [LARGE SCALE GENOMIC DNA]</scope>
    <source>
        <strain evidence="2">CECT 7735</strain>
    </source>
</reference>
<gene>
    <name evidence="1" type="ORF">PH7735_01106</name>
</gene>
<organism evidence="1 2">
    <name type="scientific">Shimia thalassica</name>
    <dbReference type="NCBI Taxonomy" id="1715693"/>
    <lineage>
        <taxon>Bacteria</taxon>
        <taxon>Pseudomonadati</taxon>
        <taxon>Pseudomonadota</taxon>
        <taxon>Alphaproteobacteria</taxon>
        <taxon>Rhodobacterales</taxon>
        <taxon>Roseobacteraceae</taxon>
    </lineage>
</organism>
<dbReference type="GO" id="GO:0047869">
    <property type="term" value="F:dimethylpropiothetin dethiomethylase activity"/>
    <property type="evidence" value="ECO:0007669"/>
    <property type="project" value="InterPro"/>
</dbReference>
<proteinExistence type="predicted"/>
<dbReference type="InterPro" id="IPR031723">
    <property type="entry name" value="DMSP_lyase"/>
</dbReference>
<dbReference type="EMBL" id="CYTW01000001">
    <property type="protein sequence ID" value="CUJ89604.1"/>
    <property type="molecule type" value="Genomic_DNA"/>
</dbReference>
<dbReference type="InterPro" id="IPR011051">
    <property type="entry name" value="RmlC_Cupin_sf"/>
</dbReference>
<protein>
    <submittedName>
        <fullName evidence="1">Cupin domain protein</fullName>
    </submittedName>
</protein>
<dbReference type="SUPFAM" id="SSF51182">
    <property type="entry name" value="RmlC-like cupins"/>
    <property type="match status" value="1"/>
</dbReference>
<dbReference type="Proteomes" id="UP000051870">
    <property type="component" value="Unassembled WGS sequence"/>
</dbReference>
<dbReference type="STRING" id="1715693.PH7735_01106"/>
<dbReference type="Gene3D" id="2.60.120.10">
    <property type="entry name" value="Jelly Rolls"/>
    <property type="match status" value="1"/>
</dbReference>
<evidence type="ECO:0000313" key="1">
    <source>
        <dbReference type="EMBL" id="CUJ89604.1"/>
    </source>
</evidence>
<accession>A0A0P1I4N0</accession>
<evidence type="ECO:0000313" key="2">
    <source>
        <dbReference type="Proteomes" id="UP000051870"/>
    </source>
</evidence>
<dbReference type="InterPro" id="IPR014710">
    <property type="entry name" value="RmlC-like_jellyroll"/>
</dbReference>
<dbReference type="CDD" id="cd20282">
    <property type="entry name" value="cupin_DddQ"/>
    <property type="match status" value="1"/>
</dbReference>
<keyword evidence="2" id="KW-1185">Reference proteome</keyword>
<dbReference type="AlphaFoldDB" id="A0A0P1I4N0"/>
<sequence length="174" mass="19296">MRAFTEWPVEVPETDTPPLKVPAVSQVETLSCSDAELTRPLVQSIKAAANEGHWIQTYTEEQVGRHFLANYGYFELVGPKGHFHSNHLRAFVAYWGAGLKYDWHHHEAEEIYLCLAGGATFYADGRAPVKVSPGKAVFHASHQSHAMMTTDQPILTLVLWRGAGLAGLPRMDNA</sequence>
<dbReference type="Pfam" id="PF16867">
    <property type="entry name" value="DMSP_lyase"/>
    <property type="match status" value="1"/>
</dbReference>
<name>A0A0P1I4N0_9RHOB</name>